<feature type="region of interest" description="Disordered" evidence="1">
    <location>
        <begin position="52"/>
        <end position="78"/>
    </location>
</feature>
<protein>
    <submittedName>
        <fullName evidence="2">Uncharacterized protein</fullName>
    </submittedName>
</protein>
<organism evidence="2 3">
    <name type="scientific">Elysia crispata</name>
    <name type="common">lettuce slug</name>
    <dbReference type="NCBI Taxonomy" id="231223"/>
    <lineage>
        <taxon>Eukaryota</taxon>
        <taxon>Metazoa</taxon>
        <taxon>Spiralia</taxon>
        <taxon>Lophotrochozoa</taxon>
        <taxon>Mollusca</taxon>
        <taxon>Gastropoda</taxon>
        <taxon>Heterobranchia</taxon>
        <taxon>Euthyneura</taxon>
        <taxon>Panpulmonata</taxon>
        <taxon>Sacoglossa</taxon>
        <taxon>Placobranchoidea</taxon>
        <taxon>Plakobranchidae</taxon>
        <taxon>Elysia</taxon>
    </lineage>
</organism>
<dbReference type="Proteomes" id="UP001283361">
    <property type="component" value="Unassembled WGS sequence"/>
</dbReference>
<feature type="compositionally biased region" description="Polar residues" evidence="1">
    <location>
        <begin position="52"/>
        <end position="72"/>
    </location>
</feature>
<comment type="caution">
    <text evidence="2">The sequence shown here is derived from an EMBL/GenBank/DDBJ whole genome shotgun (WGS) entry which is preliminary data.</text>
</comment>
<evidence type="ECO:0000313" key="3">
    <source>
        <dbReference type="Proteomes" id="UP001283361"/>
    </source>
</evidence>
<dbReference type="AlphaFoldDB" id="A0AAE1DGK0"/>
<dbReference type="EMBL" id="JAWDGP010003890">
    <property type="protein sequence ID" value="KAK3769771.1"/>
    <property type="molecule type" value="Genomic_DNA"/>
</dbReference>
<evidence type="ECO:0000313" key="2">
    <source>
        <dbReference type="EMBL" id="KAK3769771.1"/>
    </source>
</evidence>
<reference evidence="2" key="1">
    <citation type="journal article" date="2023" name="G3 (Bethesda)">
        <title>A reference genome for the long-term kleptoplast-retaining sea slug Elysia crispata morphotype clarki.</title>
        <authorList>
            <person name="Eastman K.E."/>
            <person name="Pendleton A.L."/>
            <person name="Shaikh M.A."/>
            <person name="Suttiyut T."/>
            <person name="Ogas R."/>
            <person name="Tomko P."/>
            <person name="Gavelis G."/>
            <person name="Widhalm J.R."/>
            <person name="Wisecaver J.H."/>
        </authorList>
    </citation>
    <scope>NUCLEOTIDE SEQUENCE</scope>
    <source>
        <strain evidence="2">ECLA1</strain>
    </source>
</reference>
<proteinExistence type="predicted"/>
<name>A0AAE1DGK0_9GAST</name>
<sequence length="78" mass="8711">MWSQCLKSDQMIRDTLIVCLADDIRLDVLGQADQDMSLDTIRFIEAKENGKSSAGRINSLPQCPPLHQSTQKAAHIDK</sequence>
<accession>A0AAE1DGK0</accession>
<keyword evidence="3" id="KW-1185">Reference proteome</keyword>
<evidence type="ECO:0000256" key="1">
    <source>
        <dbReference type="SAM" id="MobiDB-lite"/>
    </source>
</evidence>
<gene>
    <name evidence="2" type="ORF">RRG08_046876</name>
</gene>